<sequence>MFLGVTISRQKSIGSNRNESPSKTEFIKGNNNSSNNSNFGLTRGNSSKKSVNFSDIRRSDSTGNNNMGGESSSKDQPLTKQSSSGNSYRSNQRNNQRDTRDIDNNKWR</sequence>
<protein>
    <submittedName>
        <fullName evidence="2">Uncharacterized protein</fullName>
    </submittedName>
</protein>
<feature type="compositionally biased region" description="Polar residues" evidence="1">
    <location>
        <begin position="61"/>
        <end position="80"/>
    </location>
</feature>
<feature type="compositionally biased region" description="Polar residues" evidence="1">
    <location>
        <begin position="39"/>
        <end position="53"/>
    </location>
</feature>
<feature type="compositionally biased region" description="Low complexity" evidence="1">
    <location>
        <begin position="81"/>
        <end position="94"/>
    </location>
</feature>
<feature type="compositionally biased region" description="Polar residues" evidence="1">
    <location>
        <begin position="7"/>
        <end position="19"/>
    </location>
</feature>
<evidence type="ECO:0000313" key="2">
    <source>
        <dbReference type="EMBL" id="KAK6587585.1"/>
    </source>
</evidence>
<proteinExistence type="predicted"/>
<feature type="region of interest" description="Disordered" evidence="1">
    <location>
        <begin position="1"/>
        <end position="108"/>
    </location>
</feature>
<dbReference type="Proteomes" id="UP001311799">
    <property type="component" value="Unassembled WGS sequence"/>
</dbReference>
<dbReference type="EMBL" id="JAWDEY010000037">
    <property type="protein sequence ID" value="KAK6587585.1"/>
    <property type="molecule type" value="Genomic_DNA"/>
</dbReference>
<name>A0AAV9XVJ7_9CRYT</name>
<keyword evidence="3" id="KW-1185">Reference proteome</keyword>
<evidence type="ECO:0000313" key="3">
    <source>
        <dbReference type="Proteomes" id="UP001311799"/>
    </source>
</evidence>
<dbReference type="AlphaFoldDB" id="A0AAV9XVJ7"/>
<organism evidence="2 3">
    <name type="scientific">Cryptosporidium xiaoi</name>
    <dbReference type="NCBI Taxonomy" id="659607"/>
    <lineage>
        <taxon>Eukaryota</taxon>
        <taxon>Sar</taxon>
        <taxon>Alveolata</taxon>
        <taxon>Apicomplexa</taxon>
        <taxon>Conoidasida</taxon>
        <taxon>Coccidia</taxon>
        <taxon>Eucoccidiorida</taxon>
        <taxon>Eimeriorina</taxon>
        <taxon>Cryptosporidiidae</taxon>
        <taxon>Cryptosporidium</taxon>
    </lineage>
</organism>
<evidence type="ECO:0000256" key="1">
    <source>
        <dbReference type="SAM" id="MobiDB-lite"/>
    </source>
</evidence>
<accession>A0AAV9XVJ7</accession>
<feature type="compositionally biased region" description="Basic and acidic residues" evidence="1">
    <location>
        <begin position="95"/>
        <end position="108"/>
    </location>
</feature>
<reference evidence="2 3" key="1">
    <citation type="submission" date="2023-10" db="EMBL/GenBank/DDBJ databases">
        <title>Comparative genomics analysis reveals potential genetic determinants of host preference in Cryptosporidium xiaoi.</title>
        <authorList>
            <person name="Xiao L."/>
            <person name="Li J."/>
        </authorList>
    </citation>
    <scope>NUCLEOTIDE SEQUENCE [LARGE SCALE GENOMIC DNA]</scope>
    <source>
        <strain evidence="2 3">52996</strain>
    </source>
</reference>
<comment type="caution">
    <text evidence="2">The sequence shown here is derived from an EMBL/GenBank/DDBJ whole genome shotgun (WGS) entry which is preliminary data.</text>
</comment>
<gene>
    <name evidence="2" type="ORF">RS030_91522</name>
</gene>